<organism evidence="1 2">
    <name type="scientific">Rothia aeria</name>
    <dbReference type="NCBI Taxonomy" id="172042"/>
    <lineage>
        <taxon>Bacteria</taxon>
        <taxon>Bacillati</taxon>
        <taxon>Actinomycetota</taxon>
        <taxon>Actinomycetes</taxon>
        <taxon>Micrococcales</taxon>
        <taxon>Micrococcaceae</taxon>
        <taxon>Rothia</taxon>
    </lineage>
</organism>
<accession>A0A2Z5QXJ3</accession>
<name>A0A2Z5QXJ3_9MICC</name>
<protein>
    <submittedName>
        <fullName evidence="1">Uncharacterized protein</fullName>
    </submittedName>
</protein>
<dbReference type="Proteomes" id="UP000250241">
    <property type="component" value="Chromosome"/>
</dbReference>
<dbReference type="EMBL" id="AP017895">
    <property type="protein sequence ID" value="BAV87168.1"/>
    <property type="molecule type" value="Genomic_DNA"/>
</dbReference>
<proteinExistence type="predicted"/>
<dbReference type="AlphaFoldDB" id="A0A2Z5QXJ3"/>
<sequence>MTNGTGGAWEFIDLKIAQAREDRVRYAVPTVQLYAGHSGENTLADVNDLFAGFMLLPRVGVGKNVHEVSQVRTKFTLTSRARGSLPLILDLKERTMTITDVGIRSGANVIESGPVVKAMFELFAHYAPFTVADYLNLTGATVVGEDEEADIVLQPTVASLSQLYRYKGL</sequence>
<evidence type="ECO:0000313" key="1">
    <source>
        <dbReference type="EMBL" id="BAV87168.1"/>
    </source>
</evidence>
<keyword evidence="2" id="KW-1185">Reference proteome</keyword>
<gene>
    <name evidence="1" type="ORF">RA11412_0869</name>
</gene>
<dbReference type="KEGG" id="raj:RA11412_0869"/>
<reference evidence="1 2" key="1">
    <citation type="submission" date="2016-10" db="EMBL/GenBank/DDBJ databases">
        <title>Genome sequence of Rothia aeria strain JCM11412.</title>
        <authorList>
            <person name="Nambu T."/>
        </authorList>
    </citation>
    <scope>NUCLEOTIDE SEQUENCE [LARGE SCALE GENOMIC DNA]</scope>
    <source>
        <strain evidence="1 2">JCM 11412</strain>
    </source>
</reference>
<evidence type="ECO:0000313" key="2">
    <source>
        <dbReference type="Proteomes" id="UP000250241"/>
    </source>
</evidence>